<dbReference type="PANTHER" id="PTHR45138:SF9">
    <property type="entry name" value="DIGUANYLATE CYCLASE DGCM-RELATED"/>
    <property type="match status" value="1"/>
</dbReference>
<dbReference type="SUPFAM" id="SSF55073">
    <property type="entry name" value="Nucleotide cyclase"/>
    <property type="match status" value="1"/>
</dbReference>
<comment type="caution">
    <text evidence="4">The sequence shown here is derived from an EMBL/GenBank/DDBJ whole genome shotgun (WGS) entry which is preliminary data.</text>
</comment>
<dbReference type="GO" id="GO:0043709">
    <property type="term" value="P:cell adhesion involved in single-species biofilm formation"/>
    <property type="evidence" value="ECO:0007669"/>
    <property type="project" value="TreeGrafter"/>
</dbReference>
<dbReference type="GO" id="GO:1902201">
    <property type="term" value="P:negative regulation of bacterial-type flagellum-dependent cell motility"/>
    <property type="evidence" value="ECO:0007669"/>
    <property type="project" value="TreeGrafter"/>
</dbReference>
<organism evidence="4 5">
    <name type="scientific">Thiorhodococcus mannitoliphagus</name>
    <dbReference type="NCBI Taxonomy" id="329406"/>
    <lineage>
        <taxon>Bacteria</taxon>
        <taxon>Pseudomonadati</taxon>
        <taxon>Pseudomonadota</taxon>
        <taxon>Gammaproteobacteria</taxon>
        <taxon>Chromatiales</taxon>
        <taxon>Chromatiaceae</taxon>
        <taxon>Thiorhodococcus</taxon>
    </lineage>
</organism>
<reference evidence="5" key="1">
    <citation type="journal article" date="2020" name="Microbiol. Resour. Announc.">
        <title>Draft Genome Sequences of Thiorhodococcus mannitoliphagus and Thiorhodococcus minor, Purple Sulfur Photosynthetic Bacteria in the Gammaproteobacterial Family Chromatiaceae.</title>
        <authorList>
            <person name="Aviles F.A."/>
            <person name="Meyer T.E."/>
            <person name="Kyndt J.A."/>
        </authorList>
    </citation>
    <scope>NUCLEOTIDE SEQUENCE [LARGE SCALE GENOMIC DNA]</scope>
    <source>
        <strain evidence="5">DSM 18266</strain>
    </source>
</reference>
<dbReference type="InterPro" id="IPR050469">
    <property type="entry name" value="Diguanylate_Cyclase"/>
</dbReference>
<comment type="catalytic activity">
    <reaction evidence="2">
        <text>2 GTP = 3',3'-c-di-GMP + 2 diphosphate</text>
        <dbReference type="Rhea" id="RHEA:24898"/>
        <dbReference type="ChEBI" id="CHEBI:33019"/>
        <dbReference type="ChEBI" id="CHEBI:37565"/>
        <dbReference type="ChEBI" id="CHEBI:58805"/>
        <dbReference type="EC" id="2.7.7.65"/>
    </reaction>
</comment>
<evidence type="ECO:0000313" key="4">
    <source>
        <dbReference type="EMBL" id="NEX23677.1"/>
    </source>
</evidence>
<dbReference type="InterPro" id="IPR000160">
    <property type="entry name" value="GGDEF_dom"/>
</dbReference>
<dbReference type="InterPro" id="IPR029787">
    <property type="entry name" value="Nucleotide_cyclase"/>
</dbReference>
<evidence type="ECO:0000313" key="5">
    <source>
        <dbReference type="Proteomes" id="UP000471640"/>
    </source>
</evidence>
<evidence type="ECO:0000256" key="2">
    <source>
        <dbReference type="ARBA" id="ARBA00034247"/>
    </source>
</evidence>
<dbReference type="NCBIfam" id="TIGR00254">
    <property type="entry name" value="GGDEF"/>
    <property type="match status" value="1"/>
</dbReference>
<name>A0A6P1DZD9_9GAMM</name>
<protein>
    <recommendedName>
        <fullName evidence="1">diguanylate cyclase</fullName>
        <ecNumber evidence="1">2.7.7.65</ecNumber>
    </recommendedName>
</protein>
<dbReference type="GO" id="GO:0052621">
    <property type="term" value="F:diguanylate cyclase activity"/>
    <property type="evidence" value="ECO:0007669"/>
    <property type="project" value="UniProtKB-EC"/>
</dbReference>
<dbReference type="AlphaFoldDB" id="A0A6P1DZD9"/>
<dbReference type="PANTHER" id="PTHR45138">
    <property type="entry name" value="REGULATORY COMPONENTS OF SENSORY TRANSDUCTION SYSTEM"/>
    <property type="match status" value="1"/>
</dbReference>
<dbReference type="SMART" id="SM00267">
    <property type="entry name" value="GGDEF"/>
    <property type="match status" value="1"/>
</dbReference>
<dbReference type="GO" id="GO:0005886">
    <property type="term" value="C:plasma membrane"/>
    <property type="evidence" value="ECO:0007669"/>
    <property type="project" value="TreeGrafter"/>
</dbReference>
<evidence type="ECO:0000259" key="3">
    <source>
        <dbReference type="PROSITE" id="PS50887"/>
    </source>
</evidence>
<dbReference type="Proteomes" id="UP000471640">
    <property type="component" value="Unassembled WGS sequence"/>
</dbReference>
<dbReference type="Gene3D" id="3.30.70.270">
    <property type="match status" value="1"/>
</dbReference>
<accession>A0A6P1DZD9</accession>
<dbReference type="PROSITE" id="PS50887">
    <property type="entry name" value="GGDEF"/>
    <property type="match status" value="1"/>
</dbReference>
<gene>
    <name evidence="4" type="ORF">G3480_25960</name>
</gene>
<dbReference type="RefSeq" id="WP_164657098.1">
    <property type="nucleotide sequence ID" value="NZ_JAAIJR010000271.1"/>
</dbReference>
<keyword evidence="5" id="KW-1185">Reference proteome</keyword>
<dbReference type="EMBL" id="JAAIJR010000271">
    <property type="protein sequence ID" value="NEX23677.1"/>
    <property type="molecule type" value="Genomic_DNA"/>
</dbReference>
<proteinExistence type="predicted"/>
<feature type="domain" description="GGDEF" evidence="3">
    <location>
        <begin position="1"/>
        <end position="113"/>
    </location>
</feature>
<feature type="non-terminal residue" evidence="4">
    <location>
        <position position="1"/>
    </location>
</feature>
<sequence length="127" mass="13787">DSYGHQAGDQVLQQVAALIREQCRNTDLPGRWGGEEFLIICPETEAGAALVLAERLRVRIEVSQFDRVQHQTISLGLANFIADDTPDSLLARADAALYEAKRLGRNRVEIGVNLDESAVTATTLGGV</sequence>
<reference evidence="4 5" key="2">
    <citation type="submission" date="2020-02" db="EMBL/GenBank/DDBJ databases">
        <title>Genome sequences of Thiorhodococcus mannitoliphagus and Thiorhodococcus minor, purple sulfur photosynthetic bacteria in the gammaproteobacterial family, Chromatiaceae.</title>
        <authorList>
            <person name="Aviles F.A."/>
            <person name="Meyer T.E."/>
            <person name="Kyndt J.A."/>
        </authorList>
    </citation>
    <scope>NUCLEOTIDE SEQUENCE [LARGE SCALE GENOMIC DNA]</scope>
    <source>
        <strain evidence="4 5">DSM 18266</strain>
    </source>
</reference>
<dbReference type="EC" id="2.7.7.65" evidence="1"/>
<dbReference type="InterPro" id="IPR043128">
    <property type="entry name" value="Rev_trsase/Diguanyl_cyclase"/>
</dbReference>
<dbReference type="CDD" id="cd01949">
    <property type="entry name" value="GGDEF"/>
    <property type="match status" value="1"/>
</dbReference>
<evidence type="ECO:0000256" key="1">
    <source>
        <dbReference type="ARBA" id="ARBA00012528"/>
    </source>
</evidence>
<dbReference type="Pfam" id="PF00990">
    <property type="entry name" value="GGDEF"/>
    <property type="match status" value="1"/>
</dbReference>